<dbReference type="EMBL" id="QGNW01001366">
    <property type="protein sequence ID" value="RVW43927.1"/>
    <property type="molecule type" value="Genomic_DNA"/>
</dbReference>
<comment type="caution">
    <text evidence="1">The sequence shown here is derived from an EMBL/GenBank/DDBJ whole genome shotgun (WGS) entry which is preliminary data.</text>
</comment>
<name>A0A438E821_VITVI</name>
<evidence type="ECO:0000313" key="2">
    <source>
        <dbReference type="Proteomes" id="UP000288805"/>
    </source>
</evidence>
<organism evidence="1 2">
    <name type="scientific">Vitis vinifera</name>
    <name type="common">Grape</name>
    <dbReference type="NCBI Taxonomy" id="29760"/>
    <lineage>
        <taxon>Eukaryota</taxon>
        <taxon>Viridiplantae</taxon>
        <taxon>Streptophyta</taxon>
        <taxon>Embryophyta</taxon>
        <taxon>Tracheophyta</taxon>
        <taxon>Spermatophyta</taxon>
        <taxon>Magnoliopsida</taxon>
        <taxon>eudicotyledons</taxon>
        <taxon>Gunneridae</taxon>
        <taxon>Pentapetalae</taxon>
        <taxon>rosids</taxon>
        <taxon>Vitales</taxon>
        <taxon>Vitaceae</taxon>
        <taxon>Viteae</taxon>
        <taxon>Vitis</taxon>
    </lineage>
</organism>
<dbReference type="AlphaFoldDB" id="A0A438E821"/>
<reference evidence="1 2" key="1">
    <citation type="journal article" date="2018" name="PLoS Genet.">
        <title>Population sequencing reveals clonal diversity and ancestral inbreeding in the grapevine cultivar Chardonnay.</title>
        <authorList>
            <person name="Roach M.J."/>
            <person name="Johnson D.L."/>
            <person name="Bohlmann J."/>
            <person name="van Vuuren H.J."/>
            <person name="Jones S.J."/>
            <person name="Pretorius I.S."/>
            <person name="Schmidt S.A."/>
            <person name="Borneman A.R."/>
        </authorList>
    </citation>
    <scope>NUCLEOTIDE SEQUENCE [LARGE SCALE GENOMIC DNA]</scope>
    <source>
        <strain evidence="2">cv. Chardonnay</strain>
        <tissue evidence="1">Leaf</tissue>
    </source>
</reference>
<accession>A0A438E821</accession>
<sequence length="100" mass="11564">MERFSLRFQDKAVNREGENKVICLETMSRSFSMKSLYTCLEPGSLAPFPEVVVWNSWILPKVRFSYGRRPGVKLYFRSTSEEKVVPSKQILPLSYPGEVN</sequence>
<dbReference type="Proteomes" id="UP000288805">
    <property type="component" value="Unassembled WGS sequence"/>
</dbReference>
<evidence type="ECO:0000313" key="1">
    <source>
        <dbReference type="EMBL" id="RVW43927.1"/>
    </source>
</evidence>
<protein>
    <submittedName>
        <fullName evidence="1">Uncharacterized protein</fullName>
    </submittedName>
</protein>
<gene>
    <name evidence="1" type="ORF">CK203_072365</name>
</gene>
<proteinExistence type="predicted"/>